<dbReference type="Gene3D" id="3.20.20.70">
    <property type="entry name" value="Aldolase class I"/>
    <property type="match status" value="1"/>
</dbReference>
<evidence type="ECO:0000313" key="3">
    <source>
        <dbReference type="EMBL" id="NGO77136.1"/>
    </source>
</evidence>
<dbReference type="RefSeq" id="WP_165332604.1">
    <property type="nucleotide sequence ID" value="NZ_JAAKZW010000055.1"/>
</dbReference>
<protein>
    <submittedName>
        <fullName evidence="3">Endo alpha-1,4 polygalactosaminidase</fullName>
    </submittedName>
</protein>
<reference evidence="3 4" key="1">
    <citation type="submission" date="2020-02" db="EMBL/GenBank/DDBJ databases">
        <title>Whole-genome analyses of novel actinobacteria.</title>
        <authorList>
            <person name="Sahin N."/>
            <person name="Tokatli A."/>
        </authorList>
    </citation>
    <scope>NUCLEOTIDE SEQUENCE [LARGE SCALE GENOMIC DNA]</scope>
    <source>
        <strain evidence="3 4">YC504</strain>
    </source>
</reference>
<accession>A0A6G4XHU4</accession>
<feature type="domain" description="Glycoside-hydrolase family GH114 TIM-barrel" evidence="2">
    <location>
        <begin position="47"/>
        <end position="259"/>
    </location>
</feature>
<dbReference type="AlphaFoldDB" id="A0A6G4XHU4"/>
<dbReference type="SUPFAM" id="SSF51445">
    <property type="entry name" value="(Trans)glycosidases"/>
    <property type="match status" value="1"/>
</dbReference>
<dbReference type="Pfam" id="PF03537">
    <property type="entry name" value="Glyco_hydro_114"/>
    <property type="match status" value="1"/>
</dbReference>
<dbReference type="EMBL" id="JAAKZW010000055">
    <property type="protein sequence ID" value="NGO77136.1"/>
    <property type="molecule type" value="Genomic_DNA"/>
</dbReference>
<proteinExistence type="predicted"/>
<dbReference type="PANTHER" id="PTHR35273:SF2">
    <property type="entry name" value="ALPHA-GALACTOSIDASE"/>
    <property type="match status" value="1"/>
</dbReference>
<evidence type="ECO:0000313" key="4">
    <source>
        <dbReference type="Proteomes" id="UP000481109"/>
    </source>
</evidence>
<comment type="caution">
    <text evidence="3">The sequence shown here is derived from an EMBL/GenBank/DDBJ whole genome shotgun (WGS) entry which is preliminary data.</text>
</comment>
<evidence type="ECO:0000259" key="2">
    <source>
        <dbReference type="Pfam" id="PF03537"/>
    </source>
</evidence>
<evidence type="ECO:0000256" key="1">
    <source>
        <dbReference type="SAM" id="SignalP"/>
    </source>
</evidence>
<dbReference type="PANTHER" id="PTHR35273">
    <property type="entry name" value="ALPHA-1,4 POLYGALACTOSAMINIDASE, PUTATIVE (AFU_ORTHOLOGUE AFUA_3G07890)-RELATED"/>
    <property type="match status" value="1"/>
</dbReference>
<feature type="signal peptide" evidence="1">
    <location>
        <begin position="1"/>
        <end position="33"/>
    </location>
</feature>
<gene>
    <name evidence="3" type="ORF">G6045_15925</name>
</gene>
<dbReference type="Proteomes" id="UP000481109">
    <property type="component" value="Unassembled WGS sequence"/>
</dbReference>
<dbReference type="InterPro" id="IPR017853">
    <property type="entry name" value="GH"/>
</dbReference>
<feature type="chain" id="PRO_5039212514" evidence="1">
    <location>
        <begin position="34"/>
        <end position="272"/>
    </location>
</feature>
<sequence>MSLNRVSSKYTAAGAALAAGAAVCLLLPSTASAGAAAVPLPPPHAGFDYQIGGAYTPPAGVRVVSRDHEASPAPGLYNICYVNAFQAQPGAEGEWDDDLLLRDGNGEVVYDGDWGEAVLDLRTADKRQRIAAKVGTWIDGCADKGFQAVEPDNYDTFTRFPDYLTANQAKSFIALLADRAHGKGLAIAQKNTAELAGVGKETGLDFAVVEECGAYNECGDFTAEYGDHVVVVEYSASGLRKACDGWGDQLSIVRRDVDVSPAGGSGYLRQTC</sequence>
<organism evidence="3 4">
    <name type="scientific">Streptomyces mesophilus</name>
    <dbReference type="NCBI Taxonomy" id="1775132"/>
    <lineage>
        <taxon>Bacteria</taxon>
        <taxon>Bacillati</taxon>
        <taxon>Actinomycetota</taxon>
        <taxon>Actinomycetes</taxon>
        <taxon>Kitasatosporales</taxon>
        <taxon>Streptomycetaceae</taxon>
        <taxon>Streptomyces</taxon>
    </lineage>
</organism>
<dbReference type="InterPro" id="IPR013785">
    <property type="entry name" value="Aldolase_TIM"/>
</dbReference>
<name>A0A6G4XHU4_9ACTN</name>
<keyword evidence="4" id="KW-1185">Reference proteome</keyword>
<dbReference type="InterPro" id="IPR004352">
    <property type="entry name" value="GH114_TIM-barrel"/>
</dbReference>
<keyword evidence="1" id="KW-0732">Signal</keyword>